<keyword evidence="6" id="KW-1185">Reference proteome</keyword>
<dbReference type="PANTHER" id="PTHR30302:SF1">
    <property type="entry name" value="HYDROGENASE 2 MATURATION PROTEASE"/>
    <property type="match status" value="1"/>
</dbReference>
<evidence type="ECO:0000256" key="2">
    <source>
        <dbReference type="ARBA" id="ARBA00022670"/>
    </source>
</evidence>
<dbReference type="CDD" id="cd00518">
    <property type="entry name" value="H2MP"/>
    <property type="match status" value="1"/>
</dbReference>
<dbReference type="InterPro" id="IPR000671">
    <property type="entry name" value="Peptidase_A31"/>
</dbReference>
<dbReference type="RefSeq" id="WP_083113935.1">
    <property type="nucleotide sequence ID" value="NZ_JACKTS010000046.1"/>
</dbReference>
<dbReference type="GO" id="GO:0016485">
    <property type="term" value="P:protein processing"/>
    <property type="evidence" value="ECO:0007669"/>
    <property type="project" value="TreeGrafter"/>
</dbReference>
<evidence type="ECO:0000256" key="1">
    <source>
        <dbReference type="ARBA" id="ARBA00006814"/>
    </source>
</evidence>
<name>A0A1W9ZRR7_MYCAN</name>
<organism evidence="5 6">
    <name type="scientific">Mycobacterium angelicum</name>
    <dbReference type="NCBI Taxonomy" id="470074"/>
    <lineage>
        <taxon>Bacteria</taxon>
        <taxon>Bacillati</taxon>
        <taxon>Actinomycetota</taxon>
        <taxon>Actinomycetes</taxon>
        <taxon>Mycobacteriales</taxon>
        <taxon>Mycobacteriaceae</taxon>
        <taxon>Mycobacterium</taxon>
    </lineage>
</organism>
<dbReference type="SUPFAM" id="SSF53163">
    <property type="entry name" value="HybD-like"/>
    <property type="match status" value="1"/>
</dbReference>
<dbReference type="Proteomes" id="UP000192284">
    <property type="component" value="Unassembled WGS sequence"/>
</dbReference>
<reference evidence="5 6" key="1">
    <citation type="submission" date="2017-02" db="EMBL/GenBank/DDBJ databases">
        <title>The new phylogeny of genus Mycobacterium.</title>
        <authorList>
            <person name="Tortoli E."/>
            <person name="Trovato A."/>
            <person name="Cirillo D.M."/>
        </authorList>
    </citation>
    <scope>NUCLEOTIDE SEQUENCE [LARGE SCALE GENOMIC DNA]</scope>
    <source>
        <strain evidence="5 6">DSM 45057</strain>
    </source>
</reference>
<proteinExistence type="inferred from homology"/>
<dbReference type="Gene3D" id="3.40.50.1450">
    <property type="entry name" value="HybD-like"/>
    <property type="match status" value="1"/>
</dbReference>
<comment type="caution">
    <text evidence="5">The sequence shown here is derived from an EMBL/GenBank/DDBJ whole genome shotgun (WGS) entry which is preliminary data.</text>
</comment>
<dbReference type="GO" id="GO:0008047">
    <property type="term" value="F:enzyme activator activity"/>
    <property type="evidence" value="ECO:0007669"/>
    <property type="project" value="InterPro"/>
</dbReference>
<evidence type="ECO:0000256" key="4">
    <source>
        <dbReference type="ARBA" id="ARBA00022801"/>
    </source>
</evidence>
<dbReference type="PANTHER" id="PTHR30302">
    <property type="entry name" value="HYDROGENASE 1 MATURATION PROTEASE"/>
    <property type="match status" value="1"/>
</dbReference>
<comment type="similarity">
    <text evidence="1">Belongs to the peptidase A31 family.</text>
</comment>
<evidence type="ECO:0000313" key="5">
    <source>
        <dbReference type="EMBL" id="ORA20501.1"/>
    </source>
</evidence>
<keyword evidence="4" id="KW-0378">Hydrolase</keyword>
<dbReference type="NCBIfam" id="TIGR00072">
    <property type="entry name" value="hydrog_prot"/>
    <property type="match status" value="1"/>
</dbReference>
<gene>
    <name evidence="5" type="ORF">BST12_15195</name>
</gene>
<accession>A0A1W9ZRR7</accession>
<dbReference type="InterPro" id="IPR023430">
    <property type="entry name" value="Pept_HybD-like_dom_sf"/>
</dbReference>
<dbReference type="Pfam" id="PF01750">
    <property type="entry name" value="HycI"/>
    <property type="match status" value="1"/>
</dbReference>
<dbReference type="GO" id="GO:0004190">
    <property type="term" value="F:aspartic-type endopeptidase activity"/>
    <property type="evidence" value="ECO:0007669"/>
    <property type="project" value="UniProtKB-KW"/>
</dbReference>
<dbReference type="AlphaFoldDB" id="A0A1W9ZRR7"/>
<sequence>MTGGIVVIGLGNRYRRDDGVGVAAATALHERGLPGVRVVTDIVEPMALVEAWLGAGLAVVIDAAMATALTAGRVRRCALGDVAGVAQGLSSHSIDIGRTYALGQSLRRAPAALQIFTVDVADIGHGIGLTPQVERAVPEVVGLVLAEINCETRRLG</sequence>
<keyword evidence="3" id="KW-0064">Aspartyl protease</keyword>
<protein>
    <submittedName>
        <fullName evidence="5">Peptidase M52</fullName>
    </submittedName>
</protein>
<dbReference type="EMBL" id="MVHE01000022">
    <property type="protein sequence ID" value="ORA20501.1"/>
    <property type="molecule type" value="Genomic_DNA"/>
</dbReference>
<evidence type="ECO:0000313" key="6">
    <source>
        <dbReference type="Proteomes" id="UP000192284"/>
    </source>
</evidence>
<keyword evidence="2" id="KW-0645">Protease</keyword>
<evidence type="ECO:0000256" key="3">
    <source>
        <dbReference type="ARBA" id="ARBA00022750"/>
    </source>
</evidence>
<dbReference type="OrthoDB" id="164170at2"/>